<organism evidence="2 3">
    <name type="scientific">[Emmonsia] crescens</name>
    <dbReference type="NCBI Taxonomy" id="73230"/>
    <lineage>
        <taxon>Eukaryota</taxon>
        <taxon>Fungi</taxon>
        <taxon>Dikarya</taxon>
        <taxon>Ascomycota</taxon>
        <taxon>Pezizomycotina</taxon>
        <taxon>Eurotiomycetes</taxon>
        <taxon>Eurotiomycetidae</taxon>
        <taxon>Onygenales</taxon>
        <taxon>Ajellomycetaceae</taxon>
        <taxon>Emergomyces</taxon>
    </lineage>
</organism>
<feature type="region of interest" description="Disordered" evidence="1">
    <location>
        <begin position="1"/>
        <end position="28"/>
    </location>
</feature>
<name>A0A0G2J7D6_9EURO</name>
<dbReference type="AlphaFoldDB" id="A0A0G2J7D6"/>
<evidence type="ECO:0000313" key="2">
    <source>
        <dbReference type="EMBL" id="KKZ60831.1"/>
    </source>
</evidence>
<proteinExistence type="predicted"/>
<dbReference type="Proteomes" id="UP000034164">
    <property type="component" value="Unassembled WGS sequence"/>
</dbReference>
<protein>
    <submittedName>
        <fullName evidence="2">Uncharacterized protein</fullName>
    </submittedName>
</protein>
<dbReference type="OrthoDB" id="10251744at2759"/>
<feature type="compositionally biased region" description="Basic residues" evidence="1">
    <location>
        <begin position="78"/>
        <end position="91"/>
    </location>
</feature>
<evidence type="ECO:0000256" key="1">
    <source>
        <dbReference type="SAM" id="MobiDB-lite"/>
    </source>
</evidence>
<feature type="region of interest" description="Disordered" evidence="1">
    <location>
        <begin position="62"/>
        <end position="91"/>
    </location>
</feature>
<dbReference type="VEuPathDB" id="FungiDB:EMCG_04517"/>
<comment type="caution">
    <text evidence="2">The sequence shown here is derived from an EMBL/GenBank/DDBJ whole genome shotgun (WGS) entry which is preliminary data.</text>
</comment>
<reference evidence="3" key="1">
    <citation type="journal article" date="2015" name="PLoS Genet.">
        <title>The dynamic genome and transcriptome of the human fungal pathogen Blastomyces and close relative Emmonsia.</title>
        <authorList>
            <person name="Munoz J.F."/>
            <person name="Gauthier G.M."/>
            <person name="Desjardins C.A."/>
            <person name="Gallo J.E."/>
            <person name="Holder J."/>
            <person name="Sullivan T.D."/>
            <person name="Marty A.J."/>
            <person name="Carmen J.C."/>
            <person name="Chen Z."/>
            <person name="Ding L."/>
            <person name="Gujja S."/>
            <person name="Magrini V."/>
            <person name="Misas E."/>
            <person name="Mitreva M."/>
            <person name="Priest M."/>
            <person name="Saif S."/>
            <person name="Whiston E.A."/>
            <person name="Young S."/>
            <person name="Zeng Q."/>
            <person name="Goldman W.E."/>
            <person name="Mardis E.R."/>
            <person name="Taylor J.W."/>
            <person name="McEwen J.G."/>
            <person name="Clay O.K."/>
            <person name="Klein B.S."/>
            <person name="Cuomo C.A."/>
        </authorList>
    </citation>
    <scope>NUCLEOTIDE SEQUENCE [LARGE SCALE GENOMIC DNA]</scope>
    <source>
        <strain evidence="3">UAMH 3008</strain>
    </source>
</reference>
<evidence type="ECO:0000313" key="3">
    <source>
        <dbReference type="Proteomes" id="UP000034164"/>
    </source>
</evidence>
<gene>
    <name evidence="2" type="ORF">EMCG_04517</name>
</gene>
<dbReference type="EMBL" id="LCZI01001424">
    <property type="protein sequence ID" value="KKZ60831.1"/>
    <property type="molecule type" value="Genomic_DNA"/>
</dbReference>
<accession>A0A0G2J7D6</accession>
<sequence>MATSIASPTTPYSTQTHNQSYNKPISSTAPTYTVTVNARQANNNNKSNMQTSVLLDAAFASAPASAPADEGGVERRGSRFSHRRATRKPVM</sequence>